<feature type="transmembrane region" description="Helical" evidence="2">
    <location>
        <begin position="217"/>
        <end position="243"/>
    </location>
</feature>
<sequence>MQSPPSESQQVAAEPLPAATDGQTTSSTAKHESPPPSPGVWRRRTLSLIQADIPRGMSGMTGIAAGRAPTLSEVRQGAFVVDDNERRQQFETADTPPSRRSTMSGRKGSKASITSPTTAGVTRQPSHPITEEPSNLDGPALDRSATTTSISHTQTVPDKLDATVTPNPLTSHPTIIDLERTDSGTYPNGYKFPPKHTWKEATVIGFKAFIKFTFGSWFGFAIVFYCVQIVGWGGMIFLLLCTAGDPRMCWLQKPNGEWYTDCSDKHTSKSLWIEIDAQVLTGLFCVTAFGLAPWRCKDLYHLMQFRAKKDYMALRKLAAANNGWFRLPGSHHLDPLINPTELVAGRDDDAIELLPYPLEKASPAPWTGLRAMPTPLWKLDFVVWLMFMNTIFQVILCGFMWGQTRYTRASWTTALFIVLGMLSGMAAGWVQFTETKKIKKREGVPLEKNQELELAKMDNKEARTQETV</sequence>
<dbReference type="EMBL" id="MU004233">
    <property type="protein sequence ID" value="KAF2670829.1"/>
    <property type="molecule type" value="Genomic_DNA"/>
</dbReference>
<feature type="region of interest" description="Disordered" evidence="1">
    <location>
        <begin position="78"/>
        <end position="166"/>
    </location>
</feature>
<dbReference type="PANTHER" id="PTHR35872:SF1">
    <property type="entry name" value="ALPHA-L-RHAMNOSIDASE C"/>
    <property type="match status" value="1"/>
</dbReference>
<feature type="transmembrane region" description="Helical" evidence="2">
    <location>
        <begin position="413"/>
        <end position="432"/>
    </location>
</feature>
<reference evidence="3" key="1">
    <citation type="journal article" date="2020" name="Stud. Mycol.">
        <title>101 Dothideomycetes genomes: a test case for predicting lifestyles and emergence of pathogens.</title>
        <authorList>
            <person name="Haridas S."/>
            <person name="Albert R."/>
            <person name="Binder M."/>
            <person name="Bloem J."/>
            <person name="Labutti K."/>
            <person name="Salamov A."/>
            <person name="Andreopoulos B."/>
            <person name="Baker S."/>
            <person name="Barry K."/>
            <person name="Bills G."/>
            <person name="Bluhm B."/>
            <person name="Cannon C."/>
            <person name="Castanera R."/>
            <person name="Culley D."/>
            <person name="Daum C."/>
            <person name="Ezra D."/>
            <person name="Gonzalez J."/>
            <person name="Henrissat B."/>
            <person name="Kuo A."/>
            <person name="Liang C."/>
            <person name="Lipzen A."/>
            <person name="Lutzoni F."/>
            <person name="Magnuson J."/>
            <person name="Mondo S."/>
            <person name="Nolan M."/>
            <person name="Ohm R."/>
            <person name="Pangilinan J."/>
            <person name="Park H.-J."/>
            <person name="Ramirez L."/>
            <person name="Alfaro M."/>
            <person name="Sun H."/>
            <person name="Tritt A."/>
            <person name="Yoshinaga Y."/>
            <person name="Zwiers L.-H."/>
            <person name="Turgeon B."/>
            <person name="Goodwin S."/>
            <person name="Spatafora J."/>
            <person name="Crous P."/>
            <person name="Grigoriev I."/>
        </authorList>
    </citation>
    <scope>NUCLEOTIDE SEQUENCE</scope>
    <source>
        <strain evidence="3">CBS 115976</strain>
    </source>
</reference>
<name>A0A6A6UEW9_9PEZI</name>
<organism evidence="3 4">
    <name type="scientific">Microthyrium microscopicum</name>
    <dbReference type="NCBI Taxonomy" id="703497"/>
    <lineage>
        <taxon>Eukaryota</taxon>
        <taxon>Fungi</taxon>
        <taxon>Dikarya</taxon>
        <taxon>Ascomycota</taxon>
        <taxon>Pezizomycotina</taxon>
        <taxon>Dothideomycetes</taxon>
        <taxon>Dothideomycetes incertae sedis</taxon>
        <taxon>Microthyriales</taxon>
        <taxon>Microthyriaceae</taxon>
        <taxon>Microthyrium</taxon>
    </lineage>
</organism>
<gene>
    <name evidence="3" type="ORF">BT63DRAFT_438419</name>
</gene>
<keyword evidence="2" id="KW-1133">Transmembrane helix</keyword>
<proteinExistence type="predicted"/>
<feature type="transmembrane region" description="Helical" evidence="2">
    <location>
        <begin position="381"/>
        <end position="401"/>
    </location>
</feature>
<dbReference type="AlphaFoldDB" id="A0A6A6UEW9"/>
<dbReference type="Pfam" id="PF11204">
    <property type="entry name" value="DUF2985"/>
    <property type="match status" value="1"/>
</dbReference>
<dbReference type="InterPro" id="IPR021369">
    <property type="entry name" value="DUF2985"/>
</dbReference>
<keyword evidence="4" id="KW-1185">Reference proteome</keyword>
<evidence type="ECO:0000256" key="1">
    <source>
        <dbReference type="SAM" id="MobiDB-lite"/>
    </source>
</evidence>
<feature type="compositionally biased region" description="Polar residues" evidence="1">
    <location>
        <begin position="111"/>
        <end position="127"/>
    </location>
</feature>
<accession>A0A6A6UEW9</accession>
<evidence type="ECO:0000256" key="2">
    <source>
        <dbReference type="SAM" id="Phobius"/>
    </source>
</evidence>
<feature type="compositionally biased region" description="Polar residues" evidence="1">
    <location>
        <begin position="1"/>
        <end position="11"/>
    </location>
</feature>
<protein>
    <submittedName>
        <fullName evidence="3">Uncharacterized protein</fullName>
    </submittedName>
</protein>
<keyword evidence="2" id="KW-0812">Transmembrane</keyword>
<dbReference type="PANTHER" id="PTHR35872">
    <property type="entry name" value="INTEGRAL MEMBRANE PROTEIN (AFU_ORTHOLOGUE AFUA_5G07110)"/>
    <property type="match status" value="1"/>
</dbReference>
<keyword evidence="2" id="KW-0472">Membrane</keyword>
<dbReference type="Proteomes" id="UP000799302">
    <property type="component" value="Unassembled WGS sequence"/>
</dbReference>
<feature type="region of interest" description="Disordered" evidence="1">
    <location>
        <begin position="1"/>
        <end position="48"/>
    </location>
</feature>
<evidence type="ECO:0000313" key="4">
    <source>
        <dbReference type="Proteomes" id="UP000799302"/>
    </source>
</evidence>
<dbReference type="OrthoDB" id="6407410at2759"/>
<evidence type="ECO:0000313" key="3">
    <source>
        <dbReference type="EMBL" id="KAF2670829.1"/>
    </source>
</evidence>
<feature type="compositionally biased region" description="Polar residues" evidence="1">
    <location>
        <begin position="144"/>
        <end position="156"/>
    </location>
</feature>